<dbReference type="InterPro" id="IPR001623">
    <property type="entry name" value="DnaJ_domain"/>
</dbReference>
<dbReference type="AlphaFoldDB" id="A0AAV3NRP7"/>
<dbReference type="SMART" id="SM00271">
    <property type="entry name" value="DnaJ"/>
    <property type="match status" value="1"/>
</dbReference>
<feature type="region of interest" description="Disordered" evidence="1">
    <location>
        <begin position="771"/>
        <end position="796"/>
    </location>
</feature>
<feature type="compositionally biased region" description="Low complexity" evidence="1">
    <location>
        <begin position="231"/>
        <end position="242"/>
    </location>
</feature>
<reference evidence="3 4" key="1">
    <citation type="submission" date="2024-01" db="EMBL/GenBank/DDBJ databases">
        <title>The complete chloroplast genome sequence of Lithospermum erythrorhizon: insights into the phylogenetic relationship among Boraginaceae species and the maternal lineages of purple gromwells.</title>
        <authorList>
            <person name="Okada T."/>
            <person name="Watanabe K."/>
        </authorList>
    </citation>
    <scope>NUCLEOTIDE SEQUENCE [LARGE SCALE GENOMIC DNA]</scope>
</reference>
<dbReference type="CDD" id="cd06257">
    <property type="entry name" value="DnaJ"/>
    <property type="match status" value="1"/>
</dbReference>
<feature type="compositionally biased region" description="Basic residues" evidence="1">
    <location>
        <begin position="385"/>
        <end position="394"/>
    </location>
</feature>
<feature type="compositionally biased region" description="Polar residues" evidence="1">
    <location>
        <begin position="301"/>
        <end position="311"/>
    </location>
</feature>
<feature type="compositionally biased region" description="Polar residues" evidence="1">
    <location>
        <begin position="452"/>
        <end position="465"/>
    </location>
</feature>
<dbReference type="PANTHER" id="PTHR45089:SF57">
    <property type="entry name" value="DNAJ HEAT SHOCK N-TERMINAL DOMAIN-CONTAINING PROTEIN"/>
    <property type="match status" value="1"/>
</dbReference>
<dbReference type="PROSITE" id="PS50076">
    <property type="entry name" value="DNAJ_2"/>
    <property type="match status" value="1"/>
</dbReference>
<evidence type="ECO:0000313" key="3">
    <source>
        <dbReference type="EMBL" id="GAA0142042.1"/>
    </source>
</evidence>
<dbReference type="InterPro" id="IPR036869">
    <property type="entry name" value="J_dom_sf"/>
</dbReference>
<feature type="compositionally biased region" description="Low complexity" evidence="1">
    <location>
        <begin position="347"/>
        <end position="357"/>
    </location>
</feature>
<feature type="compositionally biased region" description="Polar residues" evidence="1">
    <location>
        <begin position="253"/>
        <end position="266"/>
    </location>
</feature>
<organism evidence="3 4">
    <name type="scientific">Lithospermum erythrorhizon</name>
    <name type="common">Purple gromwell</name>
    <name type="synonym">Lithospermum officinale var. erythrorhizon</name>
    <dbReference type="NCBI Taxonomy" id="34254"/>
    <lineage>
        <taxon>Eukaryota</taxon>
        <taxon>Viridiplantae</taxon>
        <taxon>Streptophyta</taxon>
        <taxon>Embryophyta</taxon>
        <taxon>Tracheophyta</taxon>
        <taxon>Spermatophyta</taxon>
        <taxon>Magnoliopsida</taxon>
        <taxon>eudicotyledons</taxon>
        <taxon>Gunneridae</taxon>
        <taxon>Pentapetalae</taxon>
        <taxon>asterids</taxon>
        <taxon>lamiids</taxon>
        <taxon>Boraginales</taxon>
        <taxon>Boraginaceae</taxon>
        <taxon>Boraginoideae</taxon>
        <taxon>Lithospermeae</taxon>
        <taxon>Lithospermum</taxon>
    </lineage>
</organism>
<dbReference type="SUPFAM" id="SSF46565">
    <property type="entry name" value="Chaperone J-domain"/>
    <property type="match status" value="1"/>
</dbReference>
<dbReference type="PANTHER" id="PTHR45089">
    <property type="entry name" value="DNAJ HEAT SHOCK AMINO-TERMINAL DOMAIN PROTEIN-RELATED"/>
    <property type="match status" value="1"/>
</dbReference>
<feature type="compositionally biased region" description="Polar residues" evidence="1">
    <location>
        <begin position="395"/>
        <end position="404"/>
    </location>
</feature>
<feature type="compositionally biased region" description="Polar residues" evidence="1">
    <location>
        <begin position="205"/>
        <end position="230"/>
    </location>
</feature>
<dbReference type="Proteomes" id="UP001454036">
    <property type="component" value="Unassembled WGS sequence"/>
</dbReference>
<accession>A0AAV3NRP7</accession>
<feature type="region of interest" description="Disordered" evidence="1">
    <location>
        <begin position="205"/>
        <end position="465"/>
    </location>
</feature>
<proteinExistence type="predicted"/>
<feature type="domain" description="J" evidence="2">
    <location>
        <begin position="68"/>
        <end position="132"/>
    </location>
</feature>
<evidence type="ECO:0000256" key="1">
    <source>
        <dbReference type="SAM" id="MobiDB-lite"/>
    </source>
</evidence>
<dbReference type="Pfam" id="PF00226">
    <property type="entry name" value="DnaJ"/>
    <property type="match status" value="1"/>
</dbReference>
<dbReference type="Gene3D" id="1.10.287.110">
    <property type="entry name" value="DnaJ domain"/>
    <property type="match status" value="1"/>
</dbReference>
<evidence type="ECO:0000259" key="2">
    <source>
        <dbReference type="PROSITE" id="PS50076"/>
    </source>
</evidence>
<dbReference type="InterPro" id="IPR024593">
    <property type="entry name" value="DUF3444"/>
</dbReference>
<keyword evidence="4" id="KW-1185">Reference proteome</keyword>
<dbReference type="Pfam" id="PF11926">
    <property type="entry name" value="DUF3444"/>
    <property type="match status" value="1"/>
</dbReference>
<sequence length="796" mass="87742">MMECNKDEAIRGKDMAVKKMENNDFEGARRIAMKAQQLFPELENINQLLTVCNVHCAAQNKILGSEKDFYGILQLDKFSDEVAIKKQYRKLALTLHPDKNKLPGAEAAFKLVGEANVMLLDPGKKALYDNRCRASFRTAQTNQFSSRNCRQTTSTPSVIQGTFWTACPFCKTKFQYLRKHVNLVVNCQRCTKIFAAYELSAQSVPRTSNVGNPQPQQTPMPSGTVGAQNVSSGHSRSQGMSSTQPPSRGVPASQPSSQGVPSTASGYQAPPKGAPHAGRSRMGVPNSAGRAESVADGGKVNSVNRDGSNLNDVAGGEHEKVFVHTKERQSGVGKNCRKRGRKHVVESSASSDTSSSDGSDEDTIEVDCATNTAGRDSGVDGGSHITRRSSRQRQKVSYSENGGTNDDFGSPFTMSSKSNSSSDNVASGDNVVEESTVAKNDAEPYSAVNIKANDNSEGNGYSKNRFSNRTQMEKNQKAANTNGHVSGVVEILDDEDLNPDGAESIVYHCPDSEFTDFDKEKEEHCFAVGQIWALYDTIDGMPRFYALIKKVFKPGFKLKIDWLEGDPEDDGEISWLNEELPFGCGRFQWGHSEITSDRLSFSHQVHHEKVKNKTLVFVHPQKGEIWALIKDWDIKWKCDPENHKKYKYEIVEVVSDFSKDVGIRVSYLDKVRGFACLFQRASVSEVDFLLIRSDQMLRFSHRIPAAKMTGTEREGVPVGSFELDPAALPLDPDDICYPLKVMSDHVNLQNGIDPLGKKSENVVLPAKYANGEGKTAADSTANFTRRSPRGIKTDRK</sequence>
<protein>
    <recommendedName>
        <fullName evidence="2">J domain-containing protein</fullName>
    </recommendedName>
</protein>
<dbReference type="EMBL" id="BAABME010000354">
    <property type="protein sequence ID" value="GAA0142042.1"/>
    <property type="molecule type" value="Genomic_DNA"/>
</dbReference>
<dbReference type="PRINTS" id="PR00625">
    <property type="entry name" value="JDOMAIN"/>
</dbReference>
<gene>
    <name evidence="3" type="ORF">LIER_03032</name>
</gene>
<comment type="caution">
    <text evidence="3">The sequence shown here is derived from an EMBL/GenBank/DDBJ whole genome shotgun (WGS) entry which is preliminary data.</text>
</comment>
<feature type="compositionally biased region" description="Basic and acidic residues" evidence="1">
    <location>
        <begin position="315"/>
        <end position="329"/>
    </location>
</feature>
<feature type="compositionally biased region" description="Low complexity" evidence="1">
    <location>
        <begin position="415"/>
        <end position="430"/>
    </location>
</feature>
<evidence type="ECO:0000313" key="4">
    <source>
        <dbReference type="Proteomes" id="UP001454036"/>
    </source>
</evidence>
<name>A0AAV3NRP7_LITER</name>